<proteinExistence type="predicted"/>
<evidence type="ECO:0000256" key="4">
    <source>
        <dbReference type="ARBA" id="ARBA00023242"/>
    </source>
</evidence>
<dbReference type="GO" id="GO:0006364">
    <property type="term" value="P:rRNA processing"/>
    <property type="evidence" value="ECO:0007669"/>
    <property type="project" value="UniProtKB-KW"/>
</dbReference>
<protein>
    <recommendedName>
        <fullName evidence="8">rRNA-processing protein FCF1</fullName>
    </recommendedName>
</protein>
<name>A0A9P6ICF8_9PEZI</name>
<sequence length="155" mass="17560">MGVQKKTRKFAEVKRIIGKKDGRRKENLKKEEDAIAKAKGARGGPDGETVVREIPQVPSQLFFQHNEILMDTSFINRSVQNKLEPLEAMMDCLYASCEPIVTDCILAELEKLGPKFRIALRVARDPRWTRLKCTHKGILKAGRGKYVIERLPGAE</sequence>
<organism evidence="6 7">
    <name type="scientific">Colletotrichum karsti</name>
    <dbReference type="NCBI Taxonomy" id="1095194"/>
    <lineage>
        <taxon>Eukaryota</taxon>
        <taxon>Fungi</taxon>
        <taxon>Dikarya</taxon>
        <taxon>Ascomycota</taxon>
        <taxon>Pezizomycotina</taxon>
        <taxon>Sordariomycetes</taxon>
        <taxon>Hypocreomycetidae</taxon>
        <taxon>Glomerellales</taxon>
        <taxon>Glomerellaceae</taxon>
        <taxon>Colletotrichum</taxon>
        <taxon>Colletotrichum boninense species complex</taxon>
    </lineage>
</organism>
<dbReference type="OrthoDB" id="76105at2759"/>
<keyword evidence="3" id="KW-0698">rRNA processing</keyword>
<dbReference type="InterPro" id="IPR029060">
    <property type="entry name" value="PIN-like_dom_sf"/>
</dbReference>
<dbReference type="EMBL" id="JAATWM020000003">
    <property type="protein sequence ID" value="KAF9881048.1"/>
    <property type="molecule type" value="Genomic_DNA"/>
</dbReference>
<dbReference type="Proteomes" id="UP000781932">
    <property type="component" value="Unassembled WGS sequence"/>
</dbReference>
<evidence type="ECO:0000256" key="3">
    <source>
        <dbReference type="ARBA" id="ARBA00022552"/>
    </source>
</evidence>
<keyword evidence="2" id="KW-0690">Ribosome biogenesis</keyword>
<dbReference type="GeneID" id="62156991"/>
<dbReference type="Gene3D" id="3.40.50.1010">
    <property type="entry name" value="5'-nuclease"/>
    <property type="match status" value="1"/>
</dbReference>
<evidence type="ECO:0000256" key="1">
    <source>
        <dbReference type="ARBA" id="ARBA00004604"/>
    </source>
</evidence>
<evidence type="ECO:0000313" key="6">
    <source>
        <dbReference type="EMBL" id="KAF9881048.1"/>
    </source>
</evidence>
<dbReference type="RefSeq" id="XP_038750509.1">
    <property type="nucleotide sequence ID" value="XM_038883917.1"/>
</dbReference>
<comment type="subcellular location">
    <subcellularLocation>
        <location evidence="1">Nucleus</location>
        <location evidence="1">Nucleolus</location>
    </subcellularLocation>
</comment>
<dbReference type="GO" id="GO:0032040">
    <property type="term" value="C:small-subunit processome"/>
    <property type="evidence" value="ECO:0007669"/>
    <property type="project" value="InterPro"/>
</dbReference>
<dbReference type="SUPFAM" id="SSF88723">
    <property type="entry name" value="PIN domain-like"/>
    <property type="match status" value="1"/>
</dbReference>
<feature type="region of interest" description="Disordered" evidence="5">
    <location>
        <begin position="21"/>
        <end position="47"/>
    </location>
</feature>
<reference evidence="6" key="2">
    <citation type="submission" date="2020-11" db="EMBL/GenBank/DDBJ databases">
        <title>Whole genome sequencing of Colletotrichum sp.</title>
        <authorList>
            <person name="Li H."/>
        </authorList>
    </citation>
    <scope>NUCLEOTIDE SEQUENCE</scope>
    <source>
        <strain evidence="6">CkLH20</strain>
    </source>
</reference>
<dbReference type="PANTHER" id="PTHR12416">
    <property type="entry name" value="RRNA-PROCESSING PROTEIN UTP23 HOMOLOG"/>
    <property type="match status" value="1"/>
</dbReference>
<reference evidence="6" key="1">
    <citation type="submission" date="2020-03" db="EMBL/GenBank/DDBJ databases">
        <authorList>
            <person name="He L."/>
        </authorList>
    </citation>
    <scope>NUCLEOTIDE SEQUENCE</scope>
    <source>
        <strain evidence="6">CkLH20</strain>
    </source>
</reference>
<feature type="compositionally biased region" description="Basic and acidic residues" evidence="5">
    <location>
        <begin position="21"/>
        <end position="36"/>
    </location>
</feature>
<dbReference type="Pfam" id="PF04900">
    <property type="entry name" value="Fcf1"/>
    <property type="match status" value="1"/>
</dbReference>
<dbReference type="AlphaFoldDB" id="A0A9P6ICF8"/>
<keyword evidence="4" id="KW-0539">Nucleus</keyword>
<evidence type="ECO:0000256" key="5">
    <source>
        <dbReference type="SAM" id="MobiDB-lite"/>
    </source>
</evidence>
<evidence type="ECO:0008006" key="8">
    <source>
        <dbReference type="Google" id="ProtNLM"/>
    </source>
</evidence>
<accession>A0A9P6ICF8</accession>
<evidence type="ECO:0000313" key="7">
    <source>
        <dbReference type="Proteomes" id="UP000781932"/>
    </source>
</evidence>
<keyword evidence="7" id="KW-1185">Reference proteome</keyword>
<evidence type="ECO:0000256" key="2">
    <source>
        <dbReference type="ARBA" id="ARBA00022517"/>
    </source>
</evidence>
<comment type="caution">
    <text evidence="6">The sequence shown here is derived from an EMBL/GenBank/DDBJ whole genome shotgun (WGS) entry which is preliminary data.</text>
</comment>
<dbReference type="InterPro" id="IPR006984">
    <property type="entry name" value="Fcf1/UTP23"/>
</dbReference>
<gene>
    <name evidence="6" type="ORF">CkaCkLH20_01198</name>
</gene>